<organism evidence="1">
    <name type="scientific">hydrothermal vent metagenome</name>
    <dbReference type="NCBI Taxonomy" id="652676"/>
    <lineage>
        <taxon>unclassified sequences</taxon>
        <taxon>metagenomes</taxon>
        <taxon>ecological metagenomes</taxon>
    </lineage>
</organism>
<name>A0A170QCL7_9ZZZZ</name>
<reference evidence="1" key="1">
    <citation type="submission" date="2015-10" db="EMBL/GenBank/DDBJ databases">
        <authorList>
            <person name="Gilbert D.G."/>
        </authorList>
    </citation>
    <scope>NUCLEOTIDE SEQUENCE</scope>
</reference>
<proteinExistence type="predicted"/>
<protein>
    <submittedName>
        <fullName evidence="1">Uncharacterized protein</fullName>
    </submittedName>
</protein>
<sequence>MLSRILLLLFTGYSALSAELLKPTIGGEEKEILKISDKRRMYTIMREDPLVYQVNGPARIELITRYPSPEKSKKSQPFSYQLVVDNEEPITINHRYKLQKSIRSVQHPSHYYTYSGNYFINIKDGDHTLTMSANADQKYPVLLRVIKKGFKTSLNNMHELQPMVFQTNSTVVVSGKDISYYDLNHGRPLQLEMDGPKILRILSRLLFESQMGELESYRIRVKSGRKVLGTYYMSTERSSDSTVEGQSDKVPGKWRTCEVTIPEGKHVISVELVEKERSVLTRFQEFK</sequence>
<gene>
    <name evidence="1" type="ORF">MGWOODY_Mmi2236</name>
</gene>
<dbReference type="EMBL" id="FAXC01000210">
    <property type="protein sequence ID" value="CUV09281.1"/>
    <property type="molecule type" value="Genomic_DNA"/>
</dbReference>
<dbReference type="AlphaFoldDB" id="A0A170QCL7"/>
<accession>A0A170QCL7</accession>
<evidence type="ECO:0000313" key="1">
    <source>
        <dbReference type="EMBL" id="CUV09281.1"/>
    </source>
</evidence>